<keyword evidence="9" id="KW-0479">Metal-binding</keyword>
<comment type="function">
    <text evidence="18">Catalyzes the oxidative decarboxylation of isocitrate to 2-oxoglutarate and carbon dioxide with the concomitant reduction of NADP(+).</text>
</comment>
<feature type="domain" description="Isopropylmalate dehydrogenase-like" evidence="19">
    <location>
        <begin position="3"/>
        <end position="334"/>
    </location>
</feature>
<proteinExistence type="inferred from homology"/>
<evidence type="ECO:0000313" key="20">
    <source>
        <dbReference type="EMBL" id="GAA4021387.1"/>
    </source>
</evidence>
<keyword evidence="8" id="KW-0816">Tricarboxylic acid cycle</keyword>
<dbReference type="InterPro" id="IPR019818">
    <property type="entry name" value="IsoCit/isopropylmalate_DH_CS"/>
</dbReference>
<dbReference type="Pfam" id="PF00180">
    <property type="entry name" value="Iso_dh"/>
    <property type="match status" value="1"/>
</dbReference>
<dbReference type="InterPro" id="IPR040978">
    <property type="entry name" value="Isocitrate_DH_TT1725_C"/>
</dbReference>
<reference evidence="21" key="1">
    <citation type="journal article" date="2019" name="Int. J. Syst. Evol. Microbiol.">
        <title>The Global Catalogue of Microorganisms (GCM) 10K type strain sequencing project: providing services to taxonomists for standard genome sequencing and annotation.</title>
        <authorList>
            <consortium name="The Broad Institute Genomics Platform"/>
            <consortium name="The Broad Institute Genome Sequencing Center for Infectious Disease"/>
            <person name="Wu L."/>
            <person name="Ma J."/>
        </authorList>
    </citation>
    <scope>NUCLEOTIDE SEQUENCE [LARGE SCALE GENOMIC DNA]</scope>
    <source>
        <strain evidence="21">JCM 17064</strain>
    </source>
</reference>
<dbReference type="NCBIfam" id="TIGR02924">
    <property type="entry name" value="ICDH_alpha"/>
    <property type="match status" value="1"/>
</dbReference>
<sequence>MTRITVAKGDGIGPEIMDATLEIIKAAGAQLEIDEIEVGEKVYLSGNTSGIAPESWDIIRKNKVFLKAPITTPQGGGYKSLNVTTRKFLGLYSNVRPCMSLHPFVETKHPKMDIVIIRENEEDLYAGIEHQQTDEVVQCLKLISRPGCEKIIRYAFEYAKVYGRKKVTCFTKDNIMKQTDGLFHQVFDEIAAEYPEIENEHWIIDIGAAKMADTPEVFDVIVTLNLYGDVLSDVAAQIAGSVGLAGSANIGEECAMFEAIHGSAPRRAGQNVANPSGLLEGAVMMLNHIGQTEIAEKVQNAWLKTIEDGIHTYDIYKEGVSKQKVGTKEFAQAVIANLGQKPKLLKQVSYAKDAVLSLPKYEKKPAKNKELVGVDLFVHWNGTDPNELATKLESLNTENKNLMMITNRGIKVWPDGFKETYCTDHWRCRFKPTNGKLLHQNEIINLLSKALDAKIDVIKTENLYEFDGKPGYSLGQGQ</sequence>
<dbReference type="InterPro" id="IPR014273">
    <property type="entry name" value="Isocitrate_DH_bac-typ"/>
</dbReference>
<dbReference type="InterPro" id="IPR046997">
    <property type="entry name" value="Isocitrate_DH_TT1725_C_sf"/>
</dbReference>
<keyword evidence="13" id="KW-0464">Manganese</keyword>
<evidence type="ECO:0000256" key="9">
    <source>
        <dbReference type="ARBA" id="ARBA00022723"/>
    </source>
</evidence>
<evidence type="ECO:0000256" key="14">
    <source>
        <dbReference type="ARBA" id="ARBA00023554"/>
    </source>
</evidence>
<dbReference type="Pfam" id="PF18324">
    <property type="entry name" value="Isocitrate_DH_C_bact"/>
    <property type="match status" value="1"/>
</dbReference>
<keyword evidence="21" id="KW-1185">Reference proteome</keyword>
<evidence type="ECO:0000256" key="5">
    <source>
        <dbReference type="ARBA" id="ARBA00013013"/>
    </source>
</evidence>
<dbReference type="NCBIfam" id="NF006673">
    <property type="entry name" value="PRK09222.1"/>
    <property type="match status" value="1"/>
</dbReference>
<evidence type="ECO:0000256" key="13">
    <source>
        <dbReference type="ARBA" id="ARBA00023211"/>
    </source>
</evidence>
<evidence type="ECO:0000256" key="12">
    <source>
        <dbReference type="ARBA" id="ARBA00023002"/>
    </source>
</evidence>
<evidence type="ECO:0000256" key="6">
    <source>
        <dbReference type="ARBA" id="ARBA00019562"/>
    </source>
</evidence>
<comment type="subunit">
    <text evidence="4">Homodimer.</text>
</comment>
<evidence type="ECO:0000256" key="4">
    <source>
        <dbReference type="ARBA" id="ARBA00011738"/>
    </source>
</evidence>
<organism evidence="20 21">
    <name type="scientific">Flavobacterium cheonhonense</name>
    <dbReference type="NCBI Taxonomy" id="706185"/>
    <lineage>
        <taxon>Bacteria</taxon>
        <taxon>Pseudomonadati</taxon>
        <taxon>Bacteroidota</taxon>
        <taxon>Flavobacteriia</taxon>
        <taxon>Flavobacteriales</taxon>
        <taxon>Flavobacteriaceae</taxon>
        <taxon>Flavobacterium</taxon>
    </lineage>
</organism>
<dbReference type="Gene3D" id="3.30.70.1570">
    <property type="match status" value="1"/>
</dbReference>
<dbReference type="EC" id="1.1.1.42" evidence="5"/>
<comment type="caution">
    <text evidence="20">The sequence shown here is derived from an EMBL/GenBank/DDBJ whole genome shotgun (WGS) entry which is preliminary data.</text>
</comment>
<keyword evidence="12" id="KW-0560">Oxidoreductase</keyword>
<dbReference type="EMBL" id="BAABCR010000001">
    <property type="protein sequence ID" value="GAA4021387.1"/>
    <property type="molecule type" value="Genomic_DNA"/>
</dbReference>
<evidence type="ECO:0000256" key="2">
    <source>
        <dbReference type="ARBA" id="ARBA00001946"/>
    </source>
</evidence>
<keyword evidence="10" id="KW-0460">Magnesium</keyword>
<comment type="cofactor">
    <cofactor evidence="1">
        <name>Mn(2+)</name>
        <dbReference type="ChEBI" id="CHEBI:29035"/>
    </cofactor>
</comment>
<accession>A0ABP7T5H9</accession>
<dbReference type="RefSeq" id="WP_324690806.1">
    <property type="nucleotide sequence ID" value="NZ_BAABCR010000001.1"/>
</dbReference>
<evidence type="ECO:0000256" key="11">
    <source>
        <dbReference type="ARBA" id="ARBA00022857"/>
    </source>
</evidence>
<name>A0ABP7T5H9_9FLAO</name>
<dbReference type="PANTHER" id="PTHR11835:SF43">
    <property type="entry name" value="ISOPROPYLMALATE DEHYDROGENASE-LIKE DOMAIN-CONTAINING PROTEIN"/>
    <property type="match status" value="1"/>
</dbReference>
<evidence type="ECO:0000256" key="17">
    <source>
        <dbReference type="ARBA" id="ARBA00031098"/>
    </source>
</evidence>
<comment type="similarity">
    <text evidence="3">Belongs to the isocitrate and isopropylmalate dehydrogenases family.</text>
</comment>
<dbReference type="Gene3D" id="3.40.718.10">
    <property type="entry name" value="Isopropylmalate Dehydrogenase"/>
    <property type="match status" value="1"/>
</dbReference>
<evidence type="ECO:0000256" key="8">
    <source>
        <dbReference type="ARBA" id="ARBA00022532"/>
    </source>
</evidence>
<evidence type="ECO:0000256" key="3">
    <source>
        <dbReference type="ARBA" id="ARBA00007769"/>
    </source>
</evidence>
<protein>
    <recommendedName>
        <fullName evidence="6">Isocitrate dehydrogenase [NADP]</fullName>
        <ecNumber evidence="5">1.1.1.42</ecNumber>
    </recommendedName>
    <alternativeName>
        <fullName evidence="15">IDP</fullName>
    </alternativeName>
    <alternativeName>
        <fullName evidence="16">NADP(+)-specific ICDH</fullName>
    </alternativeName>
    <alternativeName>
        <fullName evidence="17">Oxalosuccinate decarboxylase</fullName>
    </alternativeName>
</protein>
<keyword evidence="7" id="KW-0329">Glyoxylate bypass</keyword>
<evidence type="ECO:0000313" key="21">
    <source>
        <dbReference type="Proteomes" id="UP001500968"/>
    </source>
</evidence>
<dbReference type="SMART" id="SM01329">
    <property type="entry name" value="Iso_dh"/>
    <property type="match status" value="1"/>
</dbReference>
<evidence type="ECO:0000256" key="1">
    <source>
        <dbReference type="ARBA" id="ARBA00001936"/>
    </source>
</evidence>
<evidence type="ECO:0000256" key="16">
    <source>
        <dbReference type="ARBA" id="ARBA00029990"/>
    </source>
</evidence>
<comment type="cofactor">
    <cofactor evidence="2">
        <name>Mg(2+)</name>
        <dbReference type="ChEBI" id="CHEBI:18420"/>
    </cofactor>
</comment>
<keyword evidence="11" id="KW-0521">NADP</keyword>
<evidence type="ECO:0000256" key="18">
    <source>
        <dbReference type="ARBA" id="ARBA00046127"/>
    </source>
</evidence>
<evidence type="ECO:0000256" key="7">
    <source>
        <dbReference type="ARBA" id="ARBA00022435"/>
    </source>
</evidence>
<evidence type="ECO:0000259" key="19">
    <source>
        <dbReference type="SMART" id="SM01329"/>
    </source>
</evidence>
<evidence type="ECO:0000256" key="15">
    <source>
        <dbReference type="ARBA" id="ARBA00029765"/>
    </source>
</evidence>
<evidence type="ECO:0000256" key="10">
    <source>
        <dbReference type="ARBA" id="ARBA00022842"/>
    </source>
</evidence>
<dbReference type="Proteomes" id="UP001500968">
    <property type="component" value="Unassembled WGS sequence"/>
</dbReference>
<comment type="catalytic activity">
    <reaction evidence="14">
        <text>D-threo-isocitrate + NADP(+) = 2-oxoglutarate + CO2 + NADPH</text>
        <dbReference type="Rhea" id="RHEA:19629"/>
        <dbReference type="ChEBI" id="CHEBI:15562"/>
        <dbReference type="ChEBI" id="CHEBI:16526"/>
        <dbReference type="ChEBI" id="CHEBI:16810"/>
        <dbReference type="ChEBI" id="CHEBI:57783"/>
        <dbReference type="ChEBI" id="CHEBI:58349"/>
        <dbReference type="EC" id="1.1.1.42"/>
    </reaction>
</comment>
<dbReference type="PANTHER" id="PTHR11835">
    <property type="entry name" value="DECARBOXYLATING DEHYDROGENASES-ISOCITRATE, ISOPROPYLMALATE, TARTRATE"/>
    <property type="match status" value="1"/>
</dbReference>
<dbReference type="InterPro" id="IPR024084">
    <property type="entry name" value="IsoPropMal-DH-like_dom"/>
</dbReference>
<dbReference type="PROSITE" id="PS00470">
    <property type="entry name" value="IDH_IMDH"/>
    <property type="match status" value="1"/>
</dbReference>
<dbReference type="SUPFAM" id="SSF53659">
    <property type="entry name" value="Isocitrate/Isopropylmalate dehydrogenase-like"/>
    <property type="match status" value="1"/>
</dbReference>
<gene>
    <name evidence="20" type="ORF">GCM10022386_00360</name>
</gene>